<dbReference type="InterPro" id="IPR050204">
    <property type="entry name" value="AraC_XylS_family_regulators"/>
</dbReference>
<protein>
    <submittedName>
        <fullName evidence="5">AraC family transcriptional regulator</fullName>
    </submittedName>
</protein>
<dbReference type="PROSITE" id="PS00041">
    <property type="entry name" value="HTH_ARAC_FAMILY_1"/>
    <property type="match status" value="1"/>
</dbReference>
<dbReference type="SUPFAM" id="SSF46689">
    <property type="entry name" value="Homeodomain-like"/>
    <property type="match status" value="2"/>
</dbReference>
<dbReference type="OrthoDB" id="5622169at2"/>
<dbReference type="PANTHER" id="PTHR46796:SF6">
    <property type="entry name" value="ARAC SUBFAMILY"/>
    <property type="match status" value="1"/>
</dbReference>
<dbReference type="GO" id="GO:0003700">
    <property type="term" value="F:DNA-binding transcription factor activity"/>
    <property type="evidence" value="ECO:0007669"/>
    <property type="project" value="InterPro"/>
</dbReference>
<dbReference type="Gene3D" id="1.10.10.60">
    <property type="entry name" value="Homeodomain-like"/>
    <property type="match status" value="2"/>
</dbReference>
<keyword evidence="3" id="KW-0804">Transcription</keyword>
<accession>A0A1B7LA36</accession>
<keyword evidence="2" id="KW-0238">DNA-binding</keyword>
<gene>
    <name evidence="5" type="ORF">A9B99_00930</name>
</gene>
<evidence type="ECO:0000256" key="3">
    <source>
        <dbReference type="ARBA" id="ARBA00023163"/>
    </source>
</evidence>
<dbReference type="InterPro" id="IPR018062">
    <property type="entry name" value="HTH_AraC-typ_CS"/>
</dbReference>
<dbReference type="PRINTS" id="PR00032">
    <property type="entry name" value="HTHARAC"/>
</dbReference>
<dbReference type="GO" id="GO:0043565">
    <property type="term" value="F:sequence-specific DNA binding"/>
    <property type="evidence" value="ECO:0007669"/>
    <property type="project" value="InterPro"/>
</dbReference>
<dbReference type="InterPro" id="IPR009057">
    <property type="entry name" value="Homeodomain-like_sf"/>
</dbReference>
<proteinExistence type="predicted"/>
<dbReference type="InterPro" id="IPR020449">
    <property type="entry name" value="Tscrpt_reg_AraC-type_HTH"/>
</dbReference>
<reference evidence="6" key="1">
    <citation type="submission" date="2016-05" db="EMBL/GenBank/DDBJ databases">
        <authorList>
            <person name="Behera P."/>
            <person name="Vaishampayan P."/>
            <person name="Singh N."/>
            <person name="Raina V."/>
            <person name="Suar M."/>
            <person name="Pattnaik A."/>
            <person name="Rastogi G."/>
        </authorList>
    </citation>
    <scope>NUCLEOTIDE SEQUENCE [LARGE SCALE GENOMIC DNA]</scope>
    <source>
        <strain evidence="6">MP23</strain>
    </source>
</reference>
<keyword evidence="6" id="KW-1185">Reference proteome</keyword>
<dbReference type="Proteomes" id="UP000078225">
    <property type="component" value="Unassembled WGS sequence"/>
</dbReference>
<feature type="domain" description="HTH araC/xylS-type" evidence="4">
    <location>
        <begin position="188"/>
        <end position="286"/>
    </location>
</feature>
<evidence type="ECO:0000256" key="1">
    <source>
        <dbReference type="ARBA" id="ARBA00023015"/>
    </source>
</evidence>
<dbReference type="AlphaFoldDB" id="A0A1B7LA36"/>
<dbReference type="STRING" id="1691903.A9B99_00930"/>
<dbReference type="Pfam" id="PF12833">
    <property type="entry name" value="HTH_18"/>
    <property type="match status" value="1"/>
</dbReference>
<evidence type="ECO:0000256" key="2">
    <source>
        <dbReference type="ARBA" id="ARBA00023125"/>
    </source>
</evidence>
<dbReference type="InterPro" id="IPR018060">
    <property type="entry name" value="HTH_AraC"/>
</dbReference>
<dbReference type="EMBL" id="LYRP01000001">
    <property type="protein sequence ID" value="OAT79193.1"/>
    <property type="molecule type" value="Genomic_DNA"/>
</dbReference>
<sequence>MGYHAFENLRQHKAVLHDNVQLNSGVQLASWSNKHDTITQMSDHHTLSLYVADGYETYHKTRQGWKNGGGPDRFCLMPEQSESTWDVRADLSFVHLYCTSAHLRAIGEEIWDRNPASIQLDERTFAEDVHITQLYRQFLLNNAWGEQANHLVLTTASTLLLTHIVQHYSTVQWKLPPVKGGLAPVVLRQTMEWIEHHLDTSITLDKLAAQAGLSEFHFARMFRQSVGVAPHQYVMQRRMIKAEQLVKAGQLPLTDIALQCGFSSSSHFSNRFRAVYGCTPSAMRALGARQA</sequence>
<organism evidence="5 6">
    <name type="scientific">Mangrovibacter phragmitis</name>
    <dbReference type="NCBI Taxonomy" id="1691903"/>
    <lineage>
        <taxon>Bacteria</taxon>
        <taxon>Pseudomonadati</taxon>
        <taxon>Pseudomonadota</taxon>
        <taxon>Gammaproteobacteria</taxon>
        <taxon>Enterobacterales</taxon>
        <taxon>Enterobacteriaceae</taxon>
        <taxon>Mangrovibacter</taxon>
    </lineage>
</organism>
<keyword evidence="1" id="KW-0805">Transcription regulation</keyword>
<dbReference type="PROSITE" id="PS01124">
    <property type="entry name" value="HTH_ARAC_FAMILY_2"/>
    <property type="match status" value="1"/>
</dbReference>
<name>A0A1B7LA36_9ENTR</name>
<dbReference type="SMART" id="SM00342">
    <property type="entry name" value="HTH_ARAC"/>
    <property type="match status" value="1"/>
</dbReference>
<evidence type="ECO:0000313" key="6">
    <source>
        <dbReference type="Proteomes" id="UP000078225"/>
    </source>
</evidence>
<evidence type="ECO:0000313" key="5">
    <source>
        <dbReference type="EMBL" id="OAT79193.1"/>
    </source>
</evidence>
<comment type="caution">
    <text evidence="5">The sequence shown here is derived from an EMBL/GenBank/DDBJ whole genome shotgun (WGS) entry which is preliminary data.</text>
</comment>
<dbReference type="PANTHER" id="PTHR46796">
    <property type="entry name" value="HTH-TYPE TRANSCRIPTIONAL ACTIVATOR RHAS-RELATED"/>
    <property type="match status" value="1"/>
</dbReference>
<evidence type="ECO:0000259" key="4">
    <source>
        <dbReference type="PROSITE" id="PS01124"/>
    </source>
</evidence>